<evidence type="ECO:0000313" key="9">
    <source>
        <dbReference type="EMBL" id="GFC86159.1"/>
    </source>
</evidence>
<dbReference type="Gene3D" id="3.30.70.270">
    <property type="match status" value="2"/>
</dbReference>
<dbReference type="GO" id="GO:0003964">
    <property type="term" value="F:RNA-directed DNA polymerase activity"/>
    <property type="evidence" value="ECO:0007669"/>
    <property type="project" value="UniProtKB-KW"/>
</dbReference>
<keyword evidence="2" id="KW-0808">Transferase</keyword>
<evidence type="ECO:0000256" key="2">
    <source>
        <dbReference type="ARBA" id="ARBA00022679"/>
    </source>
</evidence>
<comment type="caution">
    <text evidence="9">The sequence shown here is derived from an EMBL/GenBank/DDBJ whole genome shotgun (WGS) entry which is preliminary data.</text>
</comment>
<sequence length="143" mass="16495">ELNRTTVINRYPLSRIDDLFDQLQGAKFFSKIDLRSGYHQLRVKERDISKTGFCTHYGHYEFLVMPFGLTNALAVFMDLMNHKKFYAKFSKCDFWLGQVDFLGHIVSADGITMDPAKVEAITKWPKPTTVTGVRRFLGLAGYY</sequence>
<dbReference type="GO" id="GO:0004519">
    <property type="term" value="F:endonuclease activity"/>
    <property type="evidence" value="ECO:0007669"/>
    <property type="project" value="UniProtKB-KW"/>
</dbReference>
<dbReference type="GO" id="GO:0006508">
    <property type="term" value="P:proteolysis"/>
    <property type="evidence" value="ECO:0007669"/>
    <property type="project" value="UniProtKB-KW"/>
</dbReference>
<gene>
    <name evidence="9" type="ORF">Tci_858129</name>
</gene>
<dbReference type="SUPFAM" id="SSF56672">
    <property type="entry name" value="DNA/RNA polymerases"/>
    <property type="match status" value="1"/>
</dbReference>
<keyword evidence="6" id="KW-0378">Hydrolase</keyword>
<evidence type="ECO:0000256" key="6">
    <source>
        <dbReference type="ARBA" id="ARBA00022801"/>
    </source>
</evidence>
<dbReference type="AlphaFoldDB" id="A0A699RFR9"/>
<keyword evidence="7" id="KW-0695">RNA-directed DNA polymerase</keyword>
<dbReference type="EMBL" id="BKCJ011103685">
    <property type="protein sequence ID" value="GFC86159.1"/>
    <property type="molecule type" value="Genomic_DNA"/>
</dbReference>
<dbReference type="InterPro" id="IPR053134">
    <property type="entry name" value="RNA-dir_DNA_polymerase"/>
</dbReference>
<proteinExistence type="predicted"/>
<dbReference type="PANTHER" id="PTHR24559:SF444">
    <property type="entry name" value="REVERSE TRANSCRIPTASE DOMAIN-CONTAINING PROTEIN"/>
    <property type="match status" value="1"/>
</dbReference>
<accession>A0A699RFR9</accession>
<organism evidence="9">
    <name type="scientific">Tanacetum cinerariifolium</name>
    <name type="common">Dalmatian daisy</name>
    <name type="synonym">Chrysanthemum cinerariifolium</name>
    <dbReference type="NCBI Taxonomy" id="118510"/>
    <lineage>
        <taxon>Eukaryota</taxon>
        <taxon>Viridiplantae</taxon>
        <taxon>Streptophyta</taxon>
        <taxon>Embryophyta</taxon>
        <taxon>Tracheophyta</taxon>
        <taxon>Spermatophyta</taxon>
        <taxon>Magnoliopsida</taxon>
        <taxon>eudicotyledons</taxon>
        <taxon>Gunneridae</taxon>
        <taxon>Pentapetalae</taxon>
        <taxon>asterids</taxon>
        <taxon>campanulids</taxon>
        <taxon>Asterales</taxon>
        <taxon>Asteraceae</taxon>
        <taxon>Asteroideae</taxon>
        <taxon>Anthemideae</taxon>
        <taxon>Anthemidinae</taxon>
        <taxon>Tanacetum</taxon>
    </lineage>
</organism>
<evidence type="ECO:0000256" key="3">
    <source>
        <dbReference type="ARBA" id="ARBA00022695"/>
    </source>
</evidence>
<feature type="domain" description="Reverse transcriptase" evidence="8">
    <location>
        <begin position="8"/>
        <end position="82"/>
    </location>
</feature>
<dbReference type="CDD" id="cd01647">
    <property type="entry name" value="RT_LTR"/>
    <property type="match status" value="1"/>
</dbReference>
<dbReference type="GO" id="GO:0008233">
    <property type="term" value="F:peptidase activity"/>
    <property type="evidence" value="ECO:0007669"/>
    <property type="project" value="UniProtKB-KW"/>
</dbReference>
<dbReference type="InterPro" id="IPR000477">
    <property type="entry name" value="RT_dom"/>
</dbReference>
<protein>
    <submittedName>
        <fullName evidence="9">Retrotransposon protein, putative, Ty3-gypsy subclass</fullName>
    </submittedName>
</protein>
<dbReference type="Gene3D" id="3.10.10.10">
    <property type="entry name" value="HIV Type 1 Reverse Transcriptase, subunit A, domain 1"/>
    <property type="match status" value="1"/>
</dbReference>
<evidence type="ECO:0000256" key="7">
    <source>
        <dbReference type="ARBA" id="ARBA00022918"/>
    </source>
</evidence>
<dbReference type="FunFam" id="3.10.10.10:FF:000007">
    <property type="entry name" value="Retrovirus-related Pol polyprotein from transposon 17.6-like Protein"/>
    <property type="match status" value="1"/>
</dbReference>
<reference evidence="9" key="1">
    <citation type="journal article" date="2019" name="Sci. Rep.">
        <title>Draft genome of Tanacetum cinerariifolium, the natural source of mosquito coil.</title>
        <authorList>
            <person name="Yamashiro T."/>
            <person name="Shiraishi A."/>
            <person name="Satake H."/>
            <person name="Nakayama K."/>
        </authorList>
    </citation>
    <scope>NUCLEOTIDE SEQUENCE</scope>
</reference>
<keyword evidence="3" id="KW-0548">Nucleotidyltransferase</keyword>
<evidence type="ECO:0000256" key="5">
    <source>
        <dbReference type="ARBA" id="ARBA00022759"/>
    </source>
</evidence>
<keyword evidence="5" id="KW-0255">Endonuclease</keyword>
<evidence type="ECO:0000256" key="4">
    <source>
        <dbReference type="ARBA" id="ARBA00022722"/>
    </source>
</evidence>
<dbReference type="InterPro" id="IPR043128">
    <property type="entry name" value="Rev_trsase/Diguanyl_cyclase"/>
</dbReference>
<feature type="non-terminal residue" evidence="9">
    <location>
        <position position="1"/>
    </location>
</feature>
<keyword evidence="4" id="KW-0540">Nuclease</keyword>
<evidence type="ECO:0000259" key="8">
    <source>
        <dbReference type="Pfam" id="PF00078"/>
    </source>
</evidence>
<name>A0A699RFR9_TANCI</name>
<dbReference type="PANTHER" id="PTHR24559">
    <property type="entry name" value="TRANSPOSON TY3-I GAG-POL POLYPROTEIN"/>
    <property type="match status" value="1"/>
</dbReference>
<keyword evidence="1" id="KW-0645">Protease</keyword>
<evidence type="ECO:0000256" key="1">
    <source>
        <dbReference type="ARBA" id="ARBA00022670"/>
    </source>
</evidence>
<dbReference type="Pfam" id="PF00078">
    <property type="entry name" value="RVT_1"/>
    <property type="match status" value="1"/>
</dbReference>
<dbReference type="InterPro" id="IPR043502">
    <property type="entry name" value="DNA/RNA_pol_sf"/>
</dbReference>